<dbReference type="Gene3D" id="1.20.144.10">
    <property type="entry name" value="Phosphatidic acid phosphatase type 2/haloperoxidase"/>
    <property type="match status" value="2"/>
</dbReference>
<dbReference type="EMBL" id="JAFELM010000019">
    <property type="protein sequence ID" value="MBM6617198.1"/>
    <property type="molecule type" value="Genomic_DNA"/>
</dbReference>
<dbReference type="SMART" id="SM00014">
    <property type="entry name" value="acidPPc"/>
    <property type="match status" value="1"/>
</dbReference>
<feature type="transmembrane region" description="Helical" evidence="1">
    <location>
        <begin position="198"/>
        <end position="220"/>
    </location>
</feature>
<feature type="transmembrane region" description="Helical" evidence="1">
    <location>
        <begin position="15"/>
        <end position="36"/>
    </location>
</feature>
<protein>
    <submittedName>
        <fullName evidence="3">Phosphatase PAP2 family protein</fullName>
    </submittedName>
</protein>
<sequence length="230" mass="26122">MQIQPKTTTATRNKLFVMPFIALGTLILFLVLAYLMQTEKSLAFDVKVSSLAEHYITGGMYEFISFFTNLGSKPVVIGIAIFTLILMWWKTRDYIGLLTVVGVLIGSDQLYKVLKDVYERERPILEPSIDAIGYSFPSGHATVSMAFYGIIIYFVWKYMKQSTSKTVALYVLGMYIFIMGMSRVLLRAHYISDVIAGFAIAFTYVTIWIFLYTVVTNIISSIRSQKNIPM</sequence>
<feature type="transmembrane region" description="Helical" evidence="1">
    <location>
        <begin position="94"/>
        <end position="111"/>
    </location>
</feature>
<keyword evidence="4" id="KW-1185">Reference proteome</keyword>
<proteinExistence type="predicted"/>
<keyword evidence="1" id="KW-0472">Membrane</keyword>
<dbReference type="SUPFAM" id="SSF48317">
    <property type="entry name" value="Acid phosphatase/Vanadium-dependent haloperoxidase"/>
    <property type="match status" value="1"/>
</dbReference>
<gene>
    <name evidence="3" type="ORF">JR050_05855</name>
</gene>
<dbReference type="CDD" id="cd03392">
    <property type="entry name" value="PAP2_like_2"/>
    <property type="match status" value="1"/>
</dbReference>
<dbReference type="InterPro" id="IPR036938">
    <property type="entry name" value="PAP2/HPO_sf"/>
</dbReference>
<evidence type="ECO:0000256" key="1">
    <source>
        <dbReference type="SAM" id="Phobius"/>
    </source>
</evidence>
<dbReference type="RefSeq" id="WP_204202577.1">
    <property type="nucleotide sequence ID" value="NZ_JAFELM010000019.1"/>
</dbReference>
<keyword evidence="1" id="KW-1133">Transmembrane helix</keyword>
<dbReference type="InterPro" id="IPR000326">
    <property type="entry name" value="PAP2/HPO"/>
</dbReference>
<evidence type="ECO:0000313" key="3">
    <source>
        <dbReference type="EMBL" id="MBM6617198.1"/>
    </source>
</evidence>
<dbReference type="PANTHER" id="PTHR14969:SF13">
    <property type="entry name" value="AT30094P"/>
    <property type="match status" value="1"/>
</dbReference>
<dbReference type="Pfam" id="PF01569">
    <property type="entry name" value="PAP2"/>
    <property type="match status" value="1"/>
</dbReference>
<evidence type="ECO:0000259" key="2">
    <source>
        <dbReference type="SMART" id="SM00014"/>
    </source>
</evidence>
<feature type="transmembrane region" description="Helical" evidence="1">
    <location>
        <begin position="70"/>
        <end position="89"/>
    </location>
</feature>
<feature type="transmembrane region" description="Helical" evidence="1">
    <location>
        <begin position="131"/>
        <end position="155"/>
    </location>
</feature>
<evidence type="ECO:0000313" key="4">
    <source>
        <dbReference type="Proteomes" id="UP001518925"/>
    </source>
</evidence>
<name>A0ABS2DFE4_9BACI</name>
<comment type="caution">
    <text evidence="3">The sequence shown here is derived from an EMBL/GenBank/DDBJ whole genome shotgun (WGS) entry which is preliminary data.</text>
</comment>
<feature type="domain" description="Phosphatidic acid phosphatase type 2/haloperoxidase" evidence="2">
    <location>
        <begin position="95"/>
        <end position="209"/>
    </location>
</feature>
<feature type="transmembrane region" description="Helical" evidence="1">
    <location>
        <begin position="167"/>
        <end position="186"/>
    </location>
</feature>
<accession>A0ABS2DFE4</accession>
<dbReference type="Proteomes" id="UP001518925">
    <property type="component" value="Unassembled WGS sequence"/>
</dbReference>
<organism evidence="3 4">
    <name type="scientific">Bacillus suaedaesalsae</name>
    <dbReference type="NCBI Taxonomy" id="2810349"/>
    <lineage>
        <taxon>Bacteria</taxon>
        <taxon>Bacillati</taxon>
        <taxon>Bacillota</taxon>
        <taxon>Bacilli</taxon>
        <taxon>Bacillales</taxon>
        <taxon>Bacillaceae</taxon>
        <taxon>Bacillus</taxon>
    </lineage>
</organism>
<dbReference type="PANTHER" id="PTHR14969">
    <property type="entry name" value="SPHINGOSINE-1-PHOSPHATE PHOSPHOHYDROLASE"/>
    <property type="match status" value="1"/>
</dbReference>
<reference evidence="3 4" key="1">
    <citation type="submission" date="2021-02" db="EMBL/GenBank/DDBJ databases">
        <title>Bacillus sp. RD4P76, an endophyte from a halophyte.</title>
        <authorList>
            <person name="Sun J.-Q."/>
        </authorList>
    </citation>
    <scope>NUCLEOTIDE SEQUENCE [LARGE SCALE GENOMIC DNA]</scope>
    <source>
        <strain evidence="3 4">RD4P76</strain>
    </source>
</reference>
<keyword evidence="1" id="KW-0812">Transmembrane</keyword>